<protein>
    <submittedName>
        <fullName evidence="5">FadR family transcriptional regulator</fullName>
    </submittedName>
</protein>
<evidence type="ECO:0000313" key="5">
    <source>
        <dbReference type="EMBL" id="MDR4248803.1"/>
    </source>
</evidence>
<dbReference type="SUPFAM" id="SSF46785">
    <property type="entry name" value="Winged helix' DNA-binding domain"/>
    <property type="match status" value="1"/>
</dbReference>
<evidence type="ECO:0000256" key="2">
    <source>
        <dbReference type="ARBA" id="ARBA00023125"/>
    </source>
</evidence>
<dbReference type="AlphaFoldDB" id="A0AAE3WJ12"/>
<accession>A0AAE3WJ12</accession>
<name>A0AAE3WJ12_BACPU</name>
<dbReference type="Gene3D" id="1.10.10.10">
    <property type="entry name" value="Winged helix-like DNA-binding domain superfamily/Winged helix DNA-binding domain"/>
    <property type="match status" value="1"/>
</dbReference>
<dbReference type="InterPro" id="IPR036390">
    <property type="entry name" value="WH_DNA-bd_sf"/>
</dbReference>
<feature type="domain" description="HTH gntR-type" evidence="4">
    <location>
        <begin position="16"/>
        <end position="84"/>
    </location>
</feature>
<gene>
    <name evidence="5" type="ORF">FO508_00380</name>
</gene>
<dbReference type="Gene3D" id="1.20.120.530">
    <property type="entry name" value="GntR ligand-binding domain-like"/>
    <property type="match status" value="1"/>
</dbReference>
<dbReference type="InterPro" id="IPR000524">
    <property type="entry name" value="Tscrpt_reg_HTH_GntR"/>
</dbReference>
<dbReference type="CDD" id="cd07377">
    <property type="entry name" value="WHTH_GntR"/>
    <property type="match status" value="1"/>
</dbReference>
<dbReference type="Pfam" id="PF00392">
    <property type="entry name" value="GntR"/>
    <property type="match status" value="1"/>
</dbReference>
<dbReference type="SMART" id="SM00345">
    <property type="entry name" value="HTH_GNTR"/>
    <property type="match status" value="1"/>
</dbReference>
<dbReference type="RefSeq" id="WP_034663709.1">
    <property type="nucleotide sequence ID" value="NZ_CANLYP010000003.1"/>
</dbReference>
<keyword evidence="3" id="KW-0804">Transcription</keyword>
<reference evidence="5" key="1">
    <citation type="submission" date="2019-07" db="EMBL/GenBank/DDBJ databases">
        <title>Phylogenomic Reclassification of ATCC Bacillus Strains and Various Taxa within the Genus Bacillus.</title>
        <authorList>
            <person name="Riojas M.A."/>
            <person name="Frank A.M."/>
            <person name="Fenn S.L."/>
            <person name="King S."/>
            <person name="Brower S."/>
            <person name="Hazbon M.H."/>
        </authorList>
    </citation>
    <scope>NUCLEOTIDE SEQUENCE</scope>
    <source>
        <strain evidence="5">ATCC 27142</strain>
    </source>
</reference>
<dbReference type="InterPro" id="IPR008920">
    <property type="entry name" value="TF_FadR/GntR_C"/>
</dbReference>
<dbReference type="PROSITE" id="PS50949">
    <property type="entry name" value="HTH_GNTR"/>
    <property type="match status" value="1"/>
</dbReference>
<dbReference type="SMART" id="SM00895">
    <property type="entry name" value="FCD"/>
    <property type="match status" value="1"/>
</dbReference>
<dbReference type="PRINTS" id="PR00035">
    <property type="entry name" value="HTHGNTR"/>
</dbReference>
<proteinExistence type="predicted"/>
<evidence type="ECO:0000259" key="4">
    <source>
        <dbReference type="PROSITE" id="PS50949"/>
    </source>
</evidence>
<dbReference type="Proteomes" id="UP001182042">
    <property type="component" value="Unassembled WGS sequence"/>
</dbReference>
<dbReference type="InterPro" id="IPR036388">
    <property type="entry name" value="WH-like_DNA-bd_sf"/>
</dbReference>
<dbReference type="PANTHER" id="PTHR43537">
    <property type="entry name" value="TRANSCRIPTIONAL REGULATOR, GNTR FAMILY"/>
    <property type="match status" value="1"/>
</dbReference>
<evidence type="ECO:0000256" key="1">
    <source>
        <dbReference type="ARBA" id="ARBA00023015"/>
    </source>
</evidence>
<dbReference type="GO" id="GO:0003700">
    <property type="term" value="F:DNA-binding transcription factor activity"/>
    <property type="evidence" value="ECO:0007669"/>
    <property type="project" value="InterPro"/>
</dbReference>
<keyword evidence="1" id="KW-0805">Transcription regulation</keyword>
<organism evidence="5 6">
    <name type="scientific">Bacillus pumilus</name>
    <name type="common">Bacillus mesentericus</name>
    <dbReference type="NCBI Taxonomy" id="1408"/>
    <lineage>
        <taxon>Bacteria</taxon>
        <taxon>Bacillati</taxon>
        <taxon>Bacillota</taxon>
        <taxon>Bacilli</taxon>
        <taxon>Bacillales</taxon>
        <taxon>Bacillaceae</taxon>
        <taxon>Bacillus</taxon>
    </lineage>
</organism>
<keyword evidence="2" id="KW-0238">DNA-binding</keyword>
<dbReference type="EMBL" id="VKQA01000001">
    <property type="protein sequence ID" value="MDR4248803.1"/>
    <property type="molecule type" value="Genomic_DNA"/>
</dbReference>
<dbReference type="GO" id="GO:0003677">
    <property type="term" value="F:DNA binding"/>
    <property type="evidence" value="ECO:0007669"/>
    <property type="project" value="UniProtKB-KW"/>
</dbReference>
<comment type="caution">
    <text evidence="5">The sequence shown here is derived from an EMBL/GenBank/DDBJ whole genome shotgun (WGS) entry which is preliminary data.</text>
</comment>
<dbReference type="Pfam" id="PF07729">
    <property type="entry name" value="FCD"/>
    <property type="match status" value="1"/>
</dbReference>
<dbReference type="PANTHER" id="PTHR43537:SF43">
    <property type="entry name" value="GNTR-FAMILY TRANSCRIPTIONAL REGULATOR"/>
    <property type="match status" value="1"/>
</dbReference>
<dbReference type="InterPro" id="IPR011711">
    <property type="entry name" value="GntR_C"/>
</dbReference>
<evidence type="ECO:0000256" key="3">
    <source>
        <dbReference type="ARBA" id="ARBA00023163"/>
    </source>
</evidence>
<dbReference type="SUPFAM" id="SSF48008">
    <property type="entry name" value="GntR ligand-binding domain-like"/>
    <property type="match status" value="1"/>
</dbReference>
<sequence>MNESIDELKFETVNRKTLAKQVIERIVHLLSSGQLKAGDKLPTEMELMEILSVSRPVLREALSSLETLGVITRKTRGGTYFNDKISNQPFSVMLALAQDNLPAIIEARMVLELGLVTIAAEKISEEELKKLEKTIEMIEKSTDNNYGEADKEFHRIIALSANNPVVEGMIQALLVSHAKIDSQIPYREKKVTVNYHRKIYEALRLRDPYQAHFHMHEHLKFVRDKILKGLNQTP</sequence>
<evidence type="ECO:0000313" key="6">
    <source>
        <dbReference type="Proteomes" id="UP001182042"/>
    </source>
</evidence>